<dbReference type="PANTHER" id="PTHR30126">
    <property type="entry name" value="HTH-TYPE TRANSCRIPTIONAL REGULATOR"/>
    <property type="match status" value="1"/>
</dbReference>
<dbReference type="Pfam" id="PF00126">
    <property type="entry name" value="HTH_1"/>
    <property type="match status" value="1"/>
</dbReference>
<dbReference type="PRINTS" id="PR00039">
    <property type="entry name" value="HTHLYSR"/>
</dbReference>
<comment type="similarity">
    <text evidence="1">Belongs to the LysR transcriptional regulatory family.</text>
</comment>
<dbReference type="FunFam" id="1.10.10.10:FF:000001">
    <property type="entry name" value="LysR family transcriptional regulator"/>
    <property type="match status" value="1"/>
</dbReference>
<evidence type="ECO:0000313" key="7">
    <source>
        <dbReference type="Proteomes" id="UP000501602"/>
    </source>
</evidence>
<dbReference type="RefSeq" id="WP_168660031.1">
    <property type="nucleotide sequence ID" value="NZ_CP051180.1"/>
</dbReference>
<dbReference type="InterPro" id="IPR036388">
    <property type="entry name" value="WH-like_DNA-bd_sf"/>
</dbReference>
<dbReference type="Pfam" id="PF03466">
    <property type="entry name" value="LysR_substrate"/>
    <property type="match status" value="1"/>
</dbReference>
<dbReference type="GO" id="GO:0003700">
    <property type="term" value="F:DNA-binding transcription factor activity"/>
    <property type="evidence" value="ECO:0007669"/>
    <property type="project" value="InterPro"/>
</dbReference>
<keyword evidence="7" id="KW-1185">Reference proteome</keyword>
<dbReference type="Proteomes" id="UP000501602">
    <property type="component" value="Chromosome"/>
</dbReference>
<dbReference type="InterPro" id="IPR036390">
    <property type="entry name" value="WH_DNA-bd_sf"/>
</dbReference>
<sequence>MVNLDWLQTFCTLVETRHFTRTAEKLAMTQPGVSQQIRKLEQHFQQPLLLREGKKFTLTEAGHQVYRQARQSLIELAQLEYQLGQDDPHIGRCRIASPGSVGLKLYPVGLELQRHYPQLQIEYQFAPNDGIERMMAERQLDIGLMTRITELPELHYHQFASEPLCLVTPPAITDVSWKSLMSLGYIDHPDGRHHTTMLLGANYPQFEQIEQFPRRGFSNQIGLLLEPVALGLGFTVLPLHATNAFSRQDKITIWTLPNPVEEQIYLVKRRYQVSPSRIELLQQQFATALNGEL</sequence>
<dbReference type="PANTHER" id="PTHR30126:SF99">
    <property type="entry name" value="TRANSCRIPTIONAL REGULATOR LYSR FAMILY"/>
    <property type="match status" value="1"/>
</dbReference>
<evidence type="ECO:0000256" key="1">
    <source>
        <dbReference type="ARBA" id="ARBA00009437"/>
    </source>
</evidence>
<evidence type="ECO:0000259" key="5">
    <source>
        <dbReference type="PROSITE" id="PS50931"/>
    </source>
</evidence>
<feature type="domain" description="HTH lysR-type" evidence="5">
    <location>
        <begin position="2"/>
        <end position="59"/>
    </location>
</feature>
<dbReference type="KEGG" id="fes:HER31_07715"/>
<evidence type="ECO:0000256" key="4">
    <source>
        <dbReference type="ARBA" id="ARBA00023163"/>
    </source>
</evidence>
<evidence type="ECO:0000256" key="2">
    <source>
        <dbReference type="ARBA" id="ARBA00023015"/>
    </source>
</evidence>
<dbReference type="EMBL" id="CP051180">
    <property type="protein sequence ID" value="QIZ76770.1"/>
    <property type="molecule type" value="Genomic_DNA"/>
</dbReference>
<evidence type="ECO:0000256" key="3">
    <source>
        <dbReference type="ARBA" id="ARBA00023125"/>
    </source>
</evidence>
<proteinExistence type="inferred from homology"/>
<dbReference type="Gene3D" id="1.10.10.10">
    <property type="entry name" value="Winged helix-like DNA-binding domain superfamily/Winged helix DNA-binding domain"/>
    <property type="match status" value="1"/>
</dbReference>
<organism evidence="6 7">
    <name type="scientific">Ferrimonas lipolytica</name>
    <dbReference type="NCBI Taxonomy" id="2724191"/>
    <lineage>
        <taxon>Bacteria</taxon>
        <taxon>Pseudomonadati</taxon>
        <taxon>Pseudomonadota</taxon>
        <taxon>Gammaproteobacteria</taxon>
        <taxon>Alteromonadales</taxon>
        <taxon>Ferrimonadaceae</taxon>
        <taxon>Ferrimonas</taxon>
    </lineage>
</organism>
<dbReference type="InterPro" id="IPR000847">
    <property type="entry name" value="LysR_HTH_N"/>
</dbReference>
<dbReference type="InterPro" id="IPR005119">
    <property type="entry name" value="LysR_subst-bd"/>
</dbReference>
<gene>
    <name evidence="6" type="ORF">HER31_07715</name>
</gene>
<accession>A0A6H1UDU8</accession>
<dbReference type="AlphaFoldDB" id="A0A6H1UDU8"/>
<dbReference type="Gene3D" id="3.40.190.290">
    <property type="match status" value="1"/>
</dbReference>
<protein>
    <submittedName>
        <fullName evidence="6">LysR family transcriptional regulator</fullName>
    </submittedName>
</protein>
<dbReference type="CDD" id="cd05466">
    <property type="entry name" value="PBP2_LTTR_substrate"/>
    <property type="match status" value="1"/>
</dbReference>
<reference evidence="6 7" key="1">
    <citation type="submission" date="2020-04" db="EMBL/GenBank/DDBJ databases">
        <title>Ferrimonas sp. S7 isolated from sea water.</title>
        <authorList>
            <person name="Bae S.S."/>
            <person name="Baek K."/>
        </authorList>
    </citation>
    <scope>NUCLEOTIDE SEQUENCE [LARGE SCALE GENOMIC DNA]</scope>
    <source>
        <strain evidence="6 7">S7</strain>
    </source>
</reference>
<dbReference type="SUPFAM" id="SSF46785">
    <property type="entry name" value="Winged helix' DNA-binding domain"/>
    <property type="match status" value="1"/>
</dbReference>
<keyword evidence="2" id="KW-0805">Transcription regulation</keyword>
<dbReference type="SUPFAM" id="SSF53850">
    <property type="entry name" value="Periplasmic binding protein-like II"/>
    <property type="match status" value="1"/>
</dbReference>
<keyword evidence="4" id="KW-0804">Transcription</keyword>
<evidence type="ECO:0000313" key="6">
    <source>
        <dbReference type="EMBL" id="QIZ76770.1"/>
    </source>
</evidence>
<dbReference type="PROSITE" id="PS50931">
    <property type="entry name" value="HTH_LYSR"/>
    <property type="match status" value="1"/>
</dbReference>
<keyword evidence="3" id="KW-0238">DNA-binding</keyword>
<dbReference type="GO" id="GO:0000976">
    <property type="term" value="F:transcription cis-regulatory region binding"/>
    <property type="evidence" value="ECO:0007669"/>
    <property type="project" value="TreeGrafter"/>
</dbReference>
<name>A0A6H1UDU8_9GAMM</name>